<keyword evidence="2" id="KW-0813">Transport</keyword>
<dbReference type="GO" id="GO:0022857">
    <property type="term" value="F:transmembrane transporter activity"/>
    <property type="evidence" value="ECO:0007669"/>
    <property type="project" value="InterPro"/>
</dbReference>
<dbReference type="Gene3D" id="1.20.1250.20">
    <property type="entry name" value="MFS general substrate transporter like domains"/>
    <property type="match status" value="1"/>
</dbReference>
<evidence type="ECO:0000313" key="8">
    <source>
        <dbReference type="EMBL" id="THG99259.1"/>
    </source>
</evidence>
<feature type="compositionally biased region" description="Basic and acidic residues" evidence="6">
    <location>
        <begin position="142"/>
        <end position="156"/>
    </location>
</feature>
<proteinExistence type="predicted"/>
<evidence type="ECO:0000256" key="5">
    <source>
        <dbReference type="ARBA" id="ARBA00023136"/>
    </source>
</evidence>
<comment type="subcellular location">
    <subcellularLocation>
        <location evidence="1">Membrane</location>
        <topology evidence="1">Multi-pass membrane protein</topology>
    </subcellularLocation>
</comment>
<name>A0A4S4KQY7_9APHY</name>
<keyword evidence="5 7" id="KW-0472">Membrane</keyword>
<comment type="caution">
    <text evidence="8">The sequence shown here is derived from an EMBL/GenBank/DDBJ whole genome shotgun (WGS) entry which is preliminary data.</text>
</comment>
<dbReference type="AlphaFoldDB" id="A0A4S4KQY7"/>
<feature type="transmembrane region" description="Helical" evidence="7">
    <location>
        <begin position="96"/>
        <end position="118"/>
    </location>
</feature>
<keyword evidence="4 7" id="KW-1133">Transmembrane helix</keyword>
<dbReference type="GO" id="GO:0016020">
    <property type="term" value="C:membrane"/>
    <property type="evidence" value="ECO:0007669"/>
    <property type="project" value="UniProtKB-SubCell"/>
</dbReference>
<feature type="region of interest" description="Disordered" evidence="6">
    <location>
        <begin position="123"/>
        <end position="156"/>
    </location>
</feature>
<dbReference type="EMBL" id="SGPJ01000086">
    <property type="protein sequence ID" value="THG99259.1"/>
    <property type="molecule type" value="Genomic_DNA"/>
</dbReference>
<dbReference type="PANTHER" id="PTHR23504">
    <property type="entry name" value="MAJOR FACILITATOR SUPERFAMILY DOMAIN-CONTAINING PROTEIN 10"/>
    <property type="match status" value="1"/>
</dbReference>
<feature type="transmembrane region" description="Helical" evidence="7">
    <location>
        <begin position="53"/>
        <end position="76"/>
    </location>
</feature>
<evidence type="ECO:0000256" key="6">
    <source>
        <dbReference type="SAM" id="MobiDB-lite"/>
    </source>
</evidence>
<keyword evidence="9" id="KW-1185">Reference proteome</keyword>
<feature type="transmembrane region" description="Helical" evidence="7">
    <location>
        <begin position="17"/>
        <end position="41"/>
    </location>
</feature>
<feature type="transmembrane region" description="Helical" evidence="7">
    <location>
        <begin position="209"/>
        <end position="230"/>
    </location>
</feature>
<feature type="transmembrane region" description="Helical" evidence="7">
    <location>
        <begin position="275"/>
        <end position="300"/>
    </location>
</feature>
<dbReference type="InterPro" id="IPR011701">
    <property type="entry name" value="MFS"/>
</dbReference>
<dbReference type="Proteomes" id="UP000309038">
    <property type="component" value="Unassembled WGS sequence"/>
</dbReference>
<keyword evidence="3 7" id="KW-0812">Transmembrane</keyword>
<reference evidence="8 9" key="1">
    <citation type="submission" date="2019-02" db="EMBL/GenBank/DDBJ databases">
        <title>Genome sequencing of the rare red list fungi Phlebia centrifuga.</title>
        <authorList>
            <person name="Buettner E."/>
            <person name="Kellner H."/>
        </authorList>
    </citation>
    <scope>NUCLEOTIDE SEQUENCE [LARGE SCALE GENOMIC DNA]</scope>
    <source>
        <strain evidence="8 9">DSM 108282</strain>
    </source>
</reference>
<dbReference type="Pfam" id="PF07690">
    <property type="entry name" value="MFS_1"/>
    <property type="match status" value="1"/>
</dbReference>
<organism evidence="8 9">
    <name type="scientific">Hermanssonia centrifuga</name>
    <dbReference type="NCBI Taxonomy" id="98765"/>
    <lineage>
        <taxon>Eukaryota</taxon>
        <taxon>Fungi</taxon>
        <taxon>Dikarya</taxon>
        <taxon>Basidiomycota</taxon>
        <taxon>Agaricomycotina</taxon>
        <taxon>Agaricomycetes</taxon>
        <taxon>Polyporales</taxon>
        <taxon>Meruliaceae</taxon>
        <taxon>Hermanssonia</taxon>
    </lineage>
</organism>
<evidence type="ECO:0000256" key="7">
    <source>
        <dbReference type="SAM" id="Phobius"/>
    </source>
</evidence>
<gene>
    <name evidence="8" type="ORF">EW026_g3048</name>
</gene>
<evidence type="ECO:0008006" key="10">
    <source>
        <dbReference type="Google" id="ProtNLM"/>
    </source>
</evidence>
<evidence type="ECO:0000256" key="3">
    <source>
        <dbReference type="ARBA" id="ARBA00022692"/>
    </source>
</evidence>
<accession>A0A4S4KQY7</accession>
<dbReference type="SUPFAM" id="SSF103473">
    <property type="entry name" value="MFS general substrate transporter"/>
    <property type="match status" value="1"/>
</dbReference>
<dbReference type="PANTHER" id="PTHR23504:SF15">
    <property type="entry name" value="MAJOR FACILITATOR SUPERFAMILY (MFS) PROFILE DOMAIN-CONTAINING PROTEIN"/>
    <property type="match status" value="1"/>
</dbReference>
<evidence type="ECO:0000256" key="1">
    <source>
        <dbReference type="ARBA" id="ARBA00004141"/>
    </source>
</evidence>
<dbReference type="InterPro" id="IPR036259">
    <property type="entry name" value="MFS_trans_sf"/>
</dbReference>
<evidence type="ECO:0000313" key="9">
    <source>
        <dbReference type="Proteomes" id="UP000309038"/>
    </source>
</evidence>
<sequence length="325" mass="35258">MTGLGISTWLFGASSTFFVALAARFLTGVFSGFIGVIHSVVGELSDTSNQSTAFPFYDIISALGFIIGPIIGGTFAEPAVEFPRWFDTAFFRAYPYVLPCMISAGLALLAALLSITYLQETHPHKSRDSTPPDTPPSYGAVSREDEPTTSLEPEKPPSLKSLLALPVIRAICSSQWMLGFIAASFNVVFVLMSYTPIEDGGLSMNPRSIAGALSIMGLVSMGLKAVLPVFLRRYDALQVFRFTLQTWPVTFALMPLLNVIARYVGEERTPQGAAFLWLAISIVLFMSRLGCLAFSIVMILTKDHTPTSFALGTTNSLSELAQWLA</sequence>
<feature type="transmembrane region" description="Helical" evidence="7">
    <location>
        <begin position="242"/>
        <end position="263"/>
    </location>
</feature>
<feature type="transmembrane region" description="Helical" evidence="7">
    <location>
        <begin position="176"/>
        <end position="197"/>
    </location>
</feature>
<evidence type="ECO:0000256" key="4">
    <source>
        <dbReference type="ARBA" id="ARBA00022989"/>
    </source>
</evidence>
<evidence type="ECO:0000256" key="2">
    <source>
        <dbReference type="ARBA" id="ARBA00022448"/>
    </source>
</evidence>
<protein>
    <recommendedName>
        <fullName evidence="10">Major facilitator superfamily (MFS) profile domain-containing protein</fullName>
    </recommendedName>
</protein>